<name>A0A922EF61_CARIL</name>
<proteinExistence type="inferred from homology"/>
<comment type="function">
    <text evidence="6">Putative transcription activator involved in regulating light control of development.</text>
</comment>
<evidence type="ECO:0000256" key="3">
    <source>
        <dbReference type="ARBA" id="ARBA00022771"/>
    </source>
</evidence>
<comment type="similarity">
    <text evidence="1 6">Belongs to the FHY3/FAR1 family.</text>
</comment>
<dbReference type="GO" id="GO:0008270">
    <property type="term" value="F:zinc ion binding"/>
    <property type="evidence" value="ECO:0007669"/>
    <property type="project" value="UniProtKB-UniRule"/>
</dbReference>
<dbReference type="Pfam" id="PF04434">
    <property type="entry name" value="SWIM"/>
    <property type="match status" value="1"/>
</dbReference>
<dbReference type="InterPro" id="IPR031052">
    <property type="entry name" value="FHY3/FAR1"/>
</dbReference>
<dbReference type="GO" id="GO:0005634">
    <property type="term" value="C:nucleus"/>
    <property type="evidence" value="ECO:0007669"/>
    <property type="project" value="UniProtKB-SubCell"/>
</dbReference>
<dbReference type="InterPro" id="IPR006564">
    <property type="entry name" value="Znf_PMZ"/>
</dbReference>
<accession>A0A922EF61</accession>
<dbReference type="EMBL" id="CM031832">
    <property type="protein sequence ID" value="KAG6700728.1"/>
    <property type="molecule type" value="Genomic_DNA"/>
</dbReference>
<organism evidence="8 9">
    <name type="scientific">Carya illinoinensis</name>
    <name type="common">Pecan</name>
    <dbReference type="NCBI Taxonomy" id="32201"/>
    <lineage>
        <taxon>Eukaryota</taxon>
        <taxon>Viridiplantae</taxon>
        <taxon>Streptophyta</taxon>
        <taxon>Embryophyta</taxon>
        <taxon>Tracheophyta</taxon>
        <taxon>Spermatophyta</taxon>
        <taxon>Magnoliopsida</taxon>
        <taxon>eudicotyledons</taxon>
        <taxon>Gunneridae</taxon>
        <taxon>Pentapetalae</taxon>
        <taxon>rosids</taxon>
        <taxon>fabids</taxon>
        <taxon>Fagales</taxon>
        <taxon>Juglandaceae</taxon>
        <taxon>Carya</taxon>
    </lineage>
</organism>
<evidence type="ECO:0000256" key="2">
    <source>
        <dbReference type="ARBA" id="ARBA00022723"/>
    </source>
</evidence>
<evidence type="ECO:0000313" key="9">
    <source>
        <dbReference type="Proteomes" id="UP000811246"/>
    </source>
</evidence>
<protein>
    <recommendedName>
        <fullName evidence="6">Protein FAR1-RELATED SEQUENCE</fullName>
    </recommendedName>
</protein>
<dbReference type="AlphaFoldDB" id="A0A922EF61"/>
<comment type="caution">
    <text evidence="8">The sequence shown here is derived from an EMBL/GenBank/DDBJ whole genome shotgun (WGS) entry which is preliminary data.</text>
</comment>
<dbReference type="PROSITE" id="PS50966">
    <property type="entry name" value="ZF_SWIM"/>
    <property type="match status" value="1"/>
</dbReference>
<sequence>MTYNLQEHAWLQSLYTDHMYWASVFLKDCFWAEMSTTQHSESMNAFFDGYVHARTNLKQFVDQFDNALRKKIENENRADFQSFNATIPVVSTNPHEKVFQELYTNSKFREVQQEVMGMVNCLLVLYKKEGVIATYHVEDKVLIETFIKDVTHSAYFNEAECEAKCTCGLFEMRGILCRHVFVVFRFNHIRSLPEKYILDRWIKDIKRRYVVIQSSYDGVVARLKVSKYSRIIKICYDVTTNAASCDEHMEDMIEKLHAMNLVYSSNKPPSDCLVAIPTVDMTIAGSPKKVLSPLVVRGKGRSPSLRRAGRMERLYKPTLKIAIQKEKA</sequence>
<evidence type="ECO:0000256" key="4">
    <source>
        <dbReference type="ARBA" id="ARBA00022833"/>
    </source>
</evidence>
<gene>
    <name evidence="8" type="ORF">I3842_08G126900</name>
</gene>
<evidence type="ECO:0000313" key="8">
    <source>
        <dbReference type="EMBL" id="KAG6700728.1"/>
    </source>
</evidence>
<keyword evidence="3 5" id="KW-0863">Zinc-finger</keyword>
<dbReference type="SMART" id="SM00575">
    <property type="entry name" value="ZnF_PMZ"/>
    <property type="match status" value="1"/>
</dbReference>
<evidence type="ECO:0000256" key="1">
    <source>
        <dbReference type="ARBA" id="ARBA00005889"/>
    </source>
</evidence>
<dbReference type="PANTHER" id="PTHR31669">
    <property type="entry name" value="PROTEIN FAR1-RELATED SEQUENCE 10-RELATED"/>
    <property type="match status" value="1"/>
</dbReference>
<dbReference type="GO" id="GO:0006355">
    <property type="term" value="P:regulation of DNA-templated transcription"/>
    <property type="evidence" value="ECO:0007669"/>
    <property type="project" value="UniProtKB-UniRule"/>
</dbReference>
<dbReference type="Proteomes" id="UP000811246">
    <property type="component" value="Chromosome 8"/>
</dbReference>
<evidence type="ECO:0000256" key="6">
    <source>
        <dbReference type="RuleBase" id="RU367018"/>
    </source>
</evidence>
<evidence type="ECO:0000256" key="5">
    <source>
        <dbReference type="PROSITE-ProRule" id="PRU00325"/>
    </source>
</evidence>
<keyword evidence="6" id="KW-0539">Nucleus</keyword>
<dbReference type="InterPro" id="IPR007527">
    <property type="entry name" value="Znf_SWIM"/>
</dbReference>
<keyword evidence="4 6" id="KW-0862">Zinc</keyword>
<keyword evidence="2 6" id="KW-0479">Metal-binding</keyword>
<evidence type="ECO:0000259" key="7">
    <source>
        <dbReference type="PROSITE" id="PS50966"/>
    </source>
</evidence>
<feature type="domain" description="SWIM-type" evidence="7">
    <location>
        <begin position="150"/>
        <end position="188"/>
    </location>
</feature>
<comment type="subcellular location">
    <subcellularLocation>
        <location evidence="6">Nucleus</location>
    </subcellularLocation>
</comment>
<dbReference type="PANTHER" id="PTHR31669:SF283">
    <property type="entry name" value="PROTEIN FAR1-RELATED SEQUENCE"/>
    <property type="match status" value="1"/>
</dbReference>
<reference evidence="8" key="1">
    <citation type="submission" date="2021-01" db="EMBL/GenBank/DDBJ databases">
        <authorList>
            <person name="Lovell J.T."/>
            <person name="Bentley N."/>
            <person name="Bhattarai G."/>
            <person name="Jenkins J.W."/>
            <person name="Sreedasyam A."/>
            <person name="Alarcon Y."/>
            <person name="Bock C."/>
            <person name="Boston L."/>
            <person name="Carlson J."/>
            <person name="Cervantes K."/>
            <person name="Clermont K."/>
            <person name="Krom N."/>
            <person name="Kubenka K."/>
            <person name="Mamidi S."/>
            <person name="Mattison C."/>
            <person name="Monteros M."/>
            <person name="Pisani C."/>
            <person name="Plott C."/>
            <person name="Rajasekar S."/>
            <person name="Rhein H.S."/>
            <person name="Rohla C."/>
            <person name="Song M."/>
            <person name="Hilaire R.S."/>
            <person name="Shu S."/>
            <person name="Wells L."/>
            <person name="Wang X."/>
            <person name="Webber J."/>
            <person name="Heerema R.J."/>
            <person name="Klein P."/>
            <person name="Conner P."/>
            <person name="Grauke L."/>
            <person name="Grimwood J."/>
            <person name="Schmutz J."/>
            <person name="Randall J.J."/>
        </authorList>
    </citation>
    <scope>NUCLEOTIDE SEQUENCE</scope>
    <source>
        <tissue evidence="8">Leaf</tissue>
    </source>
</reference>